<dbReference type="Proteomes" id="UP000192596">
    <property type="component" value="Unassembled WGS sequence"/>
</dbReference>
<keyword evidence="6" id="KW-1185">Reference proteome</keyword>
<evidence type="ECO:0000256" key="3">
    <source>
        <dbReference type="SAM" id="MobiDB-lite"/>
    </source>
</evidence>
<dbReference type="InterPro" id="IPR001138">
    <property type="entry name" value="Zn2Cys6_DnaBD"/>
</dbReference>
<dbReference type="PANTHER" id="PTHR37534:SF15">
    <property type="entry name" value="ZN(II)2CYS6 TRANSCRIPTION FACTOR (EUROFUNG)"/>
    <property type="match status" value="1"/>
</dbReference>
<comment type="subcellular location">
    <subcellularLocation>
        <location evidence="1">Nucleus</location>
    </subcellularLocation>
</comment>
<evidence type="ECO:0000256" key="1">
    <source>
        <dbReference type="ARBA" id="ARBA00004123"/>
    </source>
</evidence>
<reference evidence="6" key="1">
    <citation type="submission" date="2017-03" db="EMBL/GenBank/DDBJ databases">
        <title>Genomes of endolithic fungi from Antarctica.</title>
        <authorList>
            <person name="Coleine C."/>
            <person name="Masonjones S."/>
            <person name="Stajich J.E."/>
        </authorList>
    </citation>
    <scope>NUCLEOTIDE SEQUENCE [LARGE SCALE GENOMIC DNA]</scope>
    <source>
        <strain evidence="6">CCFEE 5527</strain>
    </source>
</reference>
<evidence type="ECO:0000256" key="2">
    <source>
        <dbReference type="ARBA" id="ARBA00023242"/>
    </source>
</evidence>
<evidence type="ECO:0000313" key="6">
    <source>
        <dbReference type="Proteomes" id="UP000192596"/>
    </source>
</evidence>
<feature type="compositionally biased region" description="Low complexity" evidence="3">
    <location>
        <begin position="1"/>
        <end position="20"/>
    </location>
</feature>
<dbReference type="InParanoid" id="A0A1V8TB05"/>
<dbReference type="GO" id="GO:0005634">
    <property type="term" value="C:nucleus"/>
    <property type="evidence" value="ECO:0007669"/>
    <property type="project" value="UniProtKB-SubCell"/>
</dbReference>
<name>A0A1V8TB05_9PEZI</name>
<feature type="region of interest" description="Disordered" evidence="3">
    <location>
        <begin position="1"/>
        <end position="32"/>
    </location>
</feature>
<evidence type="ECO:0000259" key="4">
    <source>
        <dbReference type="PROSITE" id="PS50048"/>
    </source>
</evidence>
<organism evidence="5 6">
    <name type="scientific">Cryoendolithus antarcticus</name>
    <dbReference type="NCBI Taxonomy" id="1507870"/>
    <lineage>
        <taxon>Eukaryota</taxon>
        <taxon>Fungi</taxon>
        <taxon>Dikarya</taxon>
        <taxon>Ascomycota</taxon>
        <taxon>Pezizomycotina</taxon>
        <taxon>Dothideomycetes</taxon>
        <taxon>Dothideomycetidae</taxon>
        <taxon>Cladosporiales</taxon>
        <taxon>Cladosporiaceae</taxon>
        <taxon>Cryoendolithus</taxon>
    </lineage>
</organism>
<dbReference type="GO" id="GO:0008270">
    <property type="term" value="F:zinc ion binding"/>
    <property type="evidence" value="ECO:0007669"/>
    <property type="project" value="InterPro"/>
</dbReference>
<dbReference type="InterPro" id="IPR036864">
    <property type="entry name" value="Zn2-C6_fun-type_DNA-bd_sf"/>
</dbReference>
<feature type="compositionally biased region" description="Low complexity" evidence="3">
    <location>
        <begin position="650"/>
        <end position="670"/>
    </location>
</feature>
<gene>
    <name evidence="5" type="ORF">B0A48_06288</name>
</gene>
<keyword evidence="2" id="KW-0539">Nucleus</keyword>
<dbReference type="Pfam" id="PF11951">
    <property type="entry name" value="Fungal_trans_2"/>
    <property type="match status" value="1"/>
</dbReference>
<dbReference type="GO" id="GO:0000976">
    <property type="term" value="F:transcription cis-regulatory region binding"/>
    <property type="evidence" value="ECO:0007669"/>
    <property type="project" value="TreeGrafter"/>
</dbReference>
<dbReference type="OrthoDB" id="3431704at2759"/>
<feature type="compositionally biased region" description="Basic residues" evidence="3">
    <location>
        <begin position="568"/>
        <end position="579"/>
    </location>
</feature>
<dbReference type="STRING" id="1507870.A0A1V8TB05"/>
<protein>
    <recommendedName>
        <fullName evidence="4">Zn(2)-C6 fungal-type domain-containing protein</fullName>
    </recommendedName>
</protein>
<dbReference type="GO" id="GO:0000981">
    <property type="term" value="F:DNA-binding transcription factor activity, RNA polymerase II-specific"/>
    <property type="evidence" value="ECO:0007669"/>
    <property type="project" value="InterPro"/>
</dbReference>
<dbReference type="PROSITE" id="PS50048">
    <property type="entry name" value="ZN2_CY6_FUNGAL_2"/>
    <property type="match status" value="1"/>
</dbReference>
<feature type="domain" description="Zn(2)-C6 fungal-type" evidence="4">
    <location>
        <begin position="36"/>
        <end position="65"/>
    </location>
</feature>
<dbReference type="InterPro" id="IPR021858">
    <property type="entry name" value="Fun_TF"/>
</dbReference>
<accession>A0A1V8TB05</accession>
<dbReference type="SUPFAM" id="SSF57701">
    <property type="entry name" value="Zn2/Cys6 DNA-binding domain"/>
    <property type="match status" value="1"/>
</dbReference>
<sequence>MAAAAVELPAPTTTPTATSPVRKRRRKTGTGGAQDDCFACRKRGVGCDRKRPYCTPCIDIGKECSGYKTTLTWGVGVASRGKLRGLACPIANKNVDGSDINPVKEDVNVAKRRKSSVTQPKVEPGTGASQLPLSAHLPATTQPYRSASIPIPVPQTIWHHTGFQDHAASRSTGGSRQMAPPPRLQTIVPPHFDHSPYPLSAASVGSFANEWDSPMDYPQTPGSVVFPDQFPTSMPSYVDNASMSSSADSYQQSLASLDVLPNNSTFENTSAIENSRPELNSFSNIMFDDNFLTGQDQSPPDEALDDNQLSLLNAQFSNPFFYLTPRLQSLMTYYDQHICPYLVTFDGPSNPYRMHIIQLASQNEGLQNAIAALATNNMRMRKIESRKTGFIEELTEAFDGRDPTRPTAEESCYKQMSIEQLNMQLTDPHAAQDDSVLATLLILCLFHVCDSGFSKFKTQLAGVQKLMSMRSPHTRSNFTAWVEMFFTWFDVMTSTVNDRETQIQGDSIDMLDFSANLGALEQFSGCDGRLFKLIARLGRLNLLSQGREVSSQPKSGETTPRATPMPKRPFRYPRSKRNTGMRSGPRSLIAADFAFIDGNGWGSPIIPEEDANDSMLPEDPTRPAYDERKEFWAEWHDIRIRLQEWQMDVSTLPSPSNSTSTSAPTPDAPANMGPEQRDLVHISESFRHSALLYITRLAHPFLPSSAPEFQALASQALFHITALPVTSCVNKFLLWPLFITGTECVDEGHRNVIRQRCVEIQRESGFFNNISGLEVLERVWGDGCVSGVGGEVEMSARRRDSEGLMGRQAFRWRRAMDRVDGEYIVI</sequence>
<dbReference type="CDD" id="cd00067">
    <property type="entry name" value="GAL4"/>
    <property type="match status" value="1"/>
</dbReference>
<dbReference type="Pfam" id="PF00172">
    <property type="entry name" value="Zn_clus"/>
    <property type="match status" value="1"/>
</dbReference>
<feature type="region of interest" description="Disordered" evidence="3">
    <location>
        <begin position="650"/>
        <end position="674"/>
    </location>
</feature>
<feature type="region of interest" description="Disordered" evidence="3">
    <location>
        <begin position="546"/>
        <end position="583"/>
    </location>
</feature>
<feature type="compositionally biased region" description="Polar residues" evidence="3">
    <location>
        <begin position="546"/>
        <end position="561"/>
    </location>
</feature>
<dbReference type="EMBL" id="NAJO01000012">
    <property type="protein sequence ID" value="OQO08418.1"/>
    <property type="molecule type" value="Genomic_DNA"/>
</dbReference>
<dbReference type="PANTHER" id="PTHR37534">
    <property type="entry name" value="TRANSCRIPTIONAL ACTIVATOR PROTEIN UGA3"/>
    <property type="match status" value="1"/>
</dbReference>
<evidence type="ECO:0000313" key="5">
    <source>
        <dbReference type="EMBL" id="OQO08418.1"/>
    </source>
</evidence>
<dbReference type="AlphaFoldDB" id="A0A1V8TB05"/>
<proteinExistence type="predicted"/>
<feature type="region of interest" description="Disordered" evidence="3">
    <location>
        <begin position="111"/>
        <end position="133"/>
    </location>
</feature>
<dbReference type="GO" id="GO:0045944">
    <property type="term" value="P:positive regulation of transcription by RNA polymerase II"/>
    <property type="evidence" value="ECO:0007669"/>
    <property type="project" value="TreeGrafter"/>
</dbReference>
<comment type="caution">
    <text evidence="5">The sequence shown here is derived from an EMBL/GenBank/DDBJ whole genome shotgun (WGS) entry which is preliminary data.</text>
</comment>